<keyword evidence="1" id="KW-1133">Transmembrane helix</keyword>
<gene>
    <name evidence="2" type="ORF">R1CP_18175</name>
</gene>
<evidence type="ECO:0000313" key="3">
    <source>
        <dbReference type="Proteomes" id="UP000186108"/>
    </source>
</evidence>
<dbReference type="Proteomes" id="UP000186108">
    <property type="component" value="Chromosome"/>
</dbReference>
<evidence type="ECO:0008006" key="4">
    <source>
        <dbReference type="Google" id="ProtNLM"/>
    </source>
</evidence>
<protein>
    <recommendedName>
        <fullName evidence="4">DUF4386 domain-containing protein</fullName>
    </recommendedName>
</protein>
<evidence type="ECO:0000256" key="1">
    <source>
        <dbReference type="SAM" id="Phobius"/>
    </source>
</evidence>
<feature type="transmembrane region" description="Helical" evidence="1">
    <location>
        <begin position="61"/>
        <end position="80"/>
    </location>
</feature>
<dbReference type="RefSeq" id="WP_065491149.1">
    <property type="nucleotide sequence ID" value="NZ_CP009111.1"/>
</dbReference>
<dbReference type="EMBL" id="CP009111">
    <property type="protein sequence ID" value="ANS28319.1"/>
    <property type="molecule type" value="Genomic_DNA"/>
</dbReference>
<name>A0A1B1K6W6_RHOOP</name>
<evidence type="ECO:0000313" key="2">
    <source>
        <dbReference type="EMBL" id="ANS28319.1"/>
    </source>
</evidence>
<feature type="transmembrane region" description="Helical" evidence="1">
    <location>
        <begin position="92"/>
        <end position="121"/>
    </location>
</feature>
<feature type="transmembrane region" description="Helical" evidence="1">
    <location>
        <begin position="170"/>
        <end position="189"/>
    </location>
</feature>
<organism evidence="2 3">
    <name type="scientific">Rhodococcus opacus</name>
    <name type="common">Nocardia opaca</name>
    <dbReference type="NCBI Taxonomy" id="37919"/>
    <lineage>
        <taxon>Bacteria</taxon>
        <taxon>Bacillati</taxon>
        <taxon>Actinomycetota</taxon>
        <taxon>Actinomycetes</taxon>
        <taxon>Mycobacteriales</taxon>
        <taxon>Nocardiaceae</taxon>
        <taxon>Rhodococcus</taxon>
    </lineage>
</organism>
<feature type="transmembrane region" description="Helical" evidence="1">
    <location>
        <begin position="195"/>
        <end position="212"/>
    </location>
</feature>
<feature type="transmembrane region" description="Helical" evidence="1">
    <location>
        <begin position="20"/>
        <end position="41"/>
    </location>
</feature>
<sequence length="235" mass="26063">MAETQREKEFHRLRTPRSAAVAGIVFAVLFATSLVLLRTALPTDPFDETPWVGSGETRIKAALLLAPFAGIAFLWFIGVIRDRLGDLEDRFFATVFLGSGLLFLAMGFVSMGVAGGVLAIARHSGNSANEIVYFGREIMLQINHVYALRMAAVFMISLGTIWLRTGLMPRWLVVTTYLLALALLVIVDFSLWTTWAFPAWVLLVSVYILVTGRRASAVADRSLRSAPASWRRSRR</sequence>
<dbReference type="AlphaFoldDB" id="A0A1B1K6W6"/>
<keyword evidence="1" id="KW-0812">Transmembrane</keyword>
<keyword evidence="1" id="KW-0472">Membrane</keyword>
<proteinExistence type="predicted"/>
<feature type="transmembrane region" description="Helical" evidence="1">
    <location>
        <begin position="141"/>
        <end position="163"/>
    </location>
</feature>
<reference evidence="2 3" key="1">
    <citation type="submission" date="2014-07" db="EMBL/GenBank/DDBJ databases">
        <authorList>
            <person name="Zhang J.E."/>
            <person name="Yang H."/>
            <person name="Guo J."/>
            <person name="Deng Z."/>
            <person name="Luo H."/>
            <person name="Luo M."/>
            <person name="Zhao B."/>
        </authorList>
    </citation>
    <scope>NUCLEOTIDE SEQUENCE [LARGE SCALE GENOMIC DNA]</scope>
    <source>
        <strain evidence="2 3">1CP</strain>
    </source>
</reference>
<accession>A0A1B1K6W6</accession>
<dbReference type="PATRIC" id="fig|37919.13.peg.3775"/>